<feature type="domain" description="DUF6603" evidence="1">
    <location>
        <begin position="2"/>
        <end position="189"/>
    </location>
</feature>
<sequence>MINVTGVAYFAITPKCVMGGGALHLGLDVGPVSAWLDVILDVFIQFDPFMYMADLAVSVGCAITIKVWFVHIRISVSVGAALHIEGPDPFRGSANVEFYLFSFTVHFGRSPTIEVEKKSLPQFYEMVKSPGPSTPAPSDSSVRDEQQALVKFTVSTGLIPPAQTAPRSDSGQFPSTGATATWLVKSGTFSCNIGFEFAISSAHIRRSNDVNTTVVELFPKEGASAIKPFWSKPMQLTSSNPISSSVEVKVWMLNLADPEKNTPIDAMQGELVTKDVPAALWGAYDRAEDPIRTGNPSATTAALSDPREPTMNLCMAINLWTLPGVLLPSPITDIDASAAFRRYLDPTWFNASPVEQKILRSSGVLYSTESPSERWAHVVTDWQNFAATGSPVLESSTLTEGEVQGSGLLKSAAKYLGWDKPSPKGAGSDNGNSTDGRKKWMLNAKPAKRMMKSLPTSYPVLFRYSAVTA</sequence>
<dbReference type="InterPro" id="IPR046538">
    <property type="entry name" value="DUF6603"/>
</dbReference>
<dbReference type="OrthoDB" id="5352492at2759"/>
<accession>A0A9P4VQ43</accession>
<reference evidence="2" key="1">
    <citation type="journal article" date="2020" name="Stud. Mycol.">
        <title>101 Dothideomycetes genomes: a test case for predicting lifestyles and emergence of pathogens.</title>
        <authorList>
            <person name="Haridas S."/>
            <person name="Albert R."/>
            <person name="Binder M."/>
            <person name="Bloem J."/>
            <person name="Labutti K."/>
            <person name="Salamov A."/>
            <person name="Andreopoulos B."/>
            <person name="Baker S."/>
            <person name="Barry K."/>
            <person name="Bills G."/>
            <person name="Bluhm B."/>
            <person name="Cannon C."/>
            <person name="Castanera R."/>
            <person name="Culley D."/>
            <person name="Daum C."/>
            <person name="Ezra D."/>
            <person name="Gonzalez J."/>
            <person name="Henrissat B."/>
            <person name="Kuo A."/>
            <person name="Liang C."/>
            <person name="Lipzen A."/>
            <person name="Lutzoni F."/>
            <person name="Magnuson J."/>
            <person name="Mondo S."/>
            <person name="Nolan M."/>
            <person name="Ohm R."/>
            <person name="Pangilinan J."/>
            <person name="Park H.-J."/>
            <person name="Ramirez L."/>
            <person name="Alfaro M."/>
            <person name="Sun H."/>
            <person name="Tritt A."/>
            <person name="Yoshinaga Y."/>
            <person name="Zwiers L.-H."/>
            <person name="Turgeon B."/>
            <person name="Goodwin S."/>
            <person name="Spatafora J."/>
            <person name="Crous P."/>
            <person name="Grigoriev I."/>
        </authorList>
    </citation>
    <scope>NUCLEOTIDE SEQUENCE</scope>
    <source>
        <strain evidence="2">CBS 101060</strain>
    </source>
</reference>
<dbReference type="Proteomes" id="UP000799429">
    <property type="component" value="Unassembled WGS sequence"/>
</dbReference>
<evidence type="ECO:0000259" key="1">
    <source>
        <dbReference type="Pfam" id="PF20248"/>
    </source>
</evidence>
<dbReference type="AlphaFoldDB" id="A0A9P4VQ43"/>
<evidence type="ECO:0000313" key="3">
    <source>
        <dbReference type="Proteomes" id="UP000799429"/>
    </source>
</evidence>
<organism evidence="2 3">
    <name type="scientific">Patellaria atrata CBS 101060</name>
    <dbReference type="NCBI Taxonomy" id="1346257"/>
    <lineage>
        <taxon>Eukaryota</taxon>
        <taxon>Fungi</taxon>
        <taxon>Dikarya</taxon>
        <taxon>Ascomycota</taxon>
        <taxon>Pezizomycotina</taxon>
        <taxon>Dothideomycetes</taxon>
        <taxon>Dothideomycetes incertae sedis</taxon>
        <taxon>Patellariales</taxon>
        <taxon>Patellariaceae</taxon>
        <taxon>Patellaria</taxon>
    </lineage>
</organism>
<dbReference type="Pfam" id="PF20248">
    <property type="entry name" value="DUF6603"/>
    <property type="match status" value="1"/>
</dbReference>
<proteinExistence type="predicted"/>
<protein>
    <recommendedName>
        <fullName evidence="1">DUF6603 domain-containing protein</fullName>
    </recommendedName>
</protein>
<comment type="caution">
    <text evidence="2">The sequence shown here is derived from an EMBL/GenBank/DDBJ whole genome shotgun (WGS) entry which is preliminary data.</text>
</comment>
<dbReference type="EMBL" id="MU006095">
    <property type="protein sequence ID" value="KAF2839443.1"/>
    <property type="molecule type" value="Genomic_DNA"/>
</dbReference>
<gene>
    <name evidence="2" type="ORF">M501DRAFT_801748</name>
</gene>
<keyword evidence="3" id="KW-1185">Reference proteome</keyword>
<name>A0A9P4VQ43_9PEZI</name>
<evidence type="ECO:0000313" key="2">
    <source>
        <dbReference type="EMBL" id="KAF2839443.1"/>
    </source>
</evidence>